<dbReference type="GO" id="GO:0016791">
    <property type="term" value="F:phosphatase activity"/>
    <property type="evidence" value="ECO:0007669"/>
    <property type="project" value="TreeGrafter"/>
</dbReference>
<dbReference type="InterPro" id="IPR013078">
    <property type="entry name" value="His_Pase_superF_clade-1"/>
</dbReference>
<organism evidence="3 4">
    <name type="scientific">Variimorphobacter saccharofermentans</name>
    <dbReference type="NCBI Taxonomy" id="2755051"/>
    <lineage>
        <taxon>Bacteria</taxon>
        <taxon>Bacillati</taxon>
        <taxon>Bacillota</taxon>
        <taxon>Clostridia</taxon>
        <taxon>Lachnospirales</taxon>
        <taxon>Lachnospiraceae</taxon>
        <taxon>Variimorphobacter</taxon>
    </lineage>
</organism>
<evidence type="ECO:0000313" key="4">
    <source>
        <dbReference type="Proteomes" id="UP000574276"/>
    </source>
</evidence>
<evidence type="ECO:0000256" key="2">
    <source>
        <dbReference type="PIRSR" id="PIRSR613078-2"/>
    </source>
</evidence>
<name>A0A839JZK3_9FIRM</name>
<gene>
    <name evidence="3" type="ORF">H0486_07045</name>
</gene>
<feature type="active site" description="Tele-phosphohistidine intermediate" evidence="1">
    <location>
        <position position="9"/>
    </location>
</feature>
<dbReference type="InterPro" id="IPR050275">
    <property type="entry name" value="PGM_Phosphatase"/>
</dbReference>
<accession>A0A839JZK3</accession>
<keyword evidence="4" id="KW-1185">Reference proteome</keyword>
<dbReference type="CDD" id="cd07067">
    <property type="entry name" value="HP_PGM_like"/>
    <property type="match status" value="1"/>
</dbReference>
<dbReference type="GO" id="GO:0005737">
    <property type="term" value="C:cytoplasm"/>
    <property type="evidence" value="ECO:0007669"/>
    <property type="project" value="TreeGrafter"/>
</dbReference>
<feature type="active site" description="Proton donor/acceptor" evidence="1">
    <location>
        <position position="77"/>
    </location>
</feature>
<dbReference type="PANTHER" id="PTHR48100">
    <property type="entry name" value="BROAD-SPECIFICITY PHOSPHATASE YOR283W-RELATED"/>
    <property type="match status" value="1"/>
</dbReference>
<evidence type="ECO:0000256" key="1">
    <source>
        <dbReference type="PIRSR" id="PIRSR613078-1"/>
    </source>
</evidence>
<feature type="binding site" evidence="2">
    <location>
        <position position="53"/>
    </location>
    <ligand>
        <name>substrate</name>
    </ligand>
</feature>
<dbReference type="EMBL" id="JACEGA010000001">
    <property type="protein sequence ID" value="MBB2182628.1"/>
    <property type="molecule type" value="Genomic_DNA"/>
</dbReference>
<dbReference type="Pfam" id="PF00300">
    <property type="entry name" value="His_Phos_1"/>
    <property type="match status" value="1"/>
</dbReference>
<evidence type="ECO:0000313" key="3">
    <source>
        <dbReference type="EMBL" id="MBB2182628.1"/>
    </source>
</evidence>
<dbReference type="SMART" id="SM00855">
    <property type="entry name" value="PGAM"/>
    <property type="match status" value="1"/>
</dbReference>
<reference evidence="3 4" key="1">
    <citation type="submission" date="2020-07" db="EMBL/GenBank/DDBJ databases">
        <title>Characterization and genome sequencing of isolate MD1, a novel member within the family Lachnospiraceae.</title>
        <authorList>
            <person name="Rettenmaier R."/>
            <person name="Di Bello L."/>
            <person name="Zinser C."/>
            <person name="Scheitz K."/>
            <person name="Liebl W."/>
            <person name="Zverlov V."/>
        </authorList>
    </citation>
    <scope>NUCLEOTIDE SEQUENCE [LARGE SCALE GENOMIC DNA]</scope>
    <source>
        <strain evidence="3 4">MD1</strain>
    </source>
</reference>
<dbReference type="AlphaFoldDB" id="A0A839JZK3"/>
<dbReference type="PANTHER" id="PTHR48100:SF1">
    <property type="entry name" value="HISTIDINE PHOSPHATASE FAMILY PROTEIN-RELATED"/>
    <property type="match status" value="1"/>
</dbReference>
<dbReference type="SUPFAM" id="SSF53254">
    <property type="entry name" value="Phosphoglycerate mutase-like"/>
    <property type="match status" value="1"/>
</dbReference>
<dbReference type="Gene3D" id="3.40.50.1240">
    <property type="entry name" value="Phosphoglycerate mutase-like"/>
    <property type="match status" value="1"/>
</dbReference>
<comment type="caution">
    <text evidence="3">The sequence shown here is derived from an EMBL/GenBank/DDBJ whole genome shotgun (WGS) entry which is preliminary data.</text>
</comment>
<proteinExistence type="predicted"/>
<protein>
    <submittedName>
        <fullName evidence="3">Histidine phosphatase family protein</fullName>
    </submittedName>
</protein>
<dbReference type="Proteomes" id="UP000574276">
    <property type="component" value="Unassembled WGS sequence"/>
</dbReference>
<dbReference type="InterPro" id="IPR029033">
    <property type="entry name" value="His_PPase_superfam"/>
</dbReference>
<sequence>MVNLYLIRHGRQNSTLCNVDVELSRQGQIQAELLRDRLQHYHIDALYSSDLIRAKETAAILNEALQLPHEIREDLREISFGLMEGKSNEYNDEHFKEFKEEQKKLIEDIPYPGGENGTSVYERAMPVIQEIVQSGKKNIIVVTHGGTIRVLLAALFGRNQARRFLFGVSLENTSITQLVYNEEYDRFYLERFNDFAHLEGHPELYRENWEVK</sequence>